<name>A0A9N8E425_9STRA</name>
<protein>
    <submittedName>
        <fullName evidence="1">Uncharacterized protein</fullName>
    </submittedName>
</protein>
<accession>A0A9N8E425</accession>
<proteinExistence type="predicted"/>
<gene>
    <name evidence="1" type="ORF">SEMRO_481_G151550.1</name>
</gene>
<evidence type="ECO:0000313" key="1">
    <source>
        <dbReference type="EMBL" id="CAB9511354.1"/>
    </source>
</evidence>
<dbReference type="Proteomes" id="UP001153069">
    <property type="component" value="Unassembled WGS sequence"/>
</dbReference>
<comment type="caution">
    <text evidence="1">The sequence shown here is derived from an EMBL/GenBank/DDBJ whole genome shotgun (WGS) entry which is preliminary data.</text>
</comment>
<organism evidence="1 2">
    <name type="scientific">Seminavis robusta</name>
    <dbReference type="NCBI Taxonomy" id="568900"/>
    <lineage>
        <taxon>Eukaryota</taxon>
        <taxon>Sar</taxon>
        <taxon>Stramenopiles</taxon>
        <taxon>Ochrophyta</taxon>
        <taxon>Bacillariophyta</taxon>
        <taxon>Bacillariophyceae</taxon>
        <taxon>Bacillariophycidae</taxon>
        <taxon>Naviculales</taxon>
        <taxon>Naviculaceae</taxon>
        <taxon>Seminavis</taxon>
    </lineage>
</organism>
<sequence>MVAAGFNWIDSLNTHDPERLKTVVTESCMVVFAEQELPFSAYLEEVNKISGAFPDFHIDCPNGFKVEYDKQQRNDPETYYFYVNDEGKVWDFQIEAKEGDMTGPAGLYQQIGGFPIL</sequence>
<keyword evidence="2" id="KW-1185">Reference proteome</keyword>
<dbReference type="EMBL" id="CAICTM010000480">
    <property type="protein sequence ID" value="CAB9511354.1"/>
    <property type="molecule type" value="Genomic_DNA"/>
</dbReference>
<evidence type="ECO:0000313" key="2">
    <source>
        <dbReference type="Proteomes" id="UP001153069"/>
    </source>
</evidence>
<reference evidence="1" key="1">
    <citation type="submission" date="2020-06" db="EMBL/GenBank/DDBJ databases">
        <authorList>
            <consortium name="Plant Systems Biology data submission"/>
        </authorList>
    </citation>
    <scope>NUCLEOTIDE SEQUENCE</scope>
    <source>
        <strain evidence="1">D6</strain>
    </source>
</reference>
<dbReference type="AlphaFoldDB" id="A0A9N8E425"/>